<proteinExistence type="predicted"/>
<dbReference type="AlphaFoldDB" id="A0A328FDI1"/>
<dbReference type="SMART" id="SM00893">
    <property type="entry name" value="ETF"/>
    <property type="match status" value="1"/>
</dbReference>
<dbReference type="PANTHER" id="PTHR21294">
    <property type="entry name" value="ELECTRON TRANSFER FLAVOPROTEIN BETA-SUBUNIT"/>
    <property type="match status" value="1"/>
</dbReference>
<keyword evidence="6" id="KW-1185">Reference proteome</keyword>
<dbReference type="PANTHER" id="PTHR21294:SF17">
    <property type="entry name" value="PROTEIN FIXA"/>
    <property type="match status" value="1"/>
</dbReference>
<dbReference type="Proteomes" id="UP000293902">
    <property type="component" value="Chromosome"/>
</dbReference>
<protein>
    <submittedName>
        <fullName evidence="3">Electron transfer flavoprotein beta subunit/FixA family protein</fullName>
    </submittedName>
</protein>
<evidence type="ECO:0000256" key="1">
    <source>
        <dbReference type="ARBA" id="ARBA00022982"/>
    </source>
</evidence>
<evidence type="ECO:0000313" key="3">
    <source>
        <dbReference type="EMBL" id="QBH13622.1"/>
    </source>
</evidence>
<dbReference type="InterPro" id="IPR014729">
    <property type="entry name" value="Rossmann-like_a/b/a_fold"/>
</dbReference>
<keyword evidence="1" id="KW-0813">Transport</keyword>
<evidence type="ECO:0000313" key="4">
    <source>
        <dbReference type="EMBL" id="RAM01153.1"/>
    </source>
</evidence>
<dbReference type="EMBL" id="CP036313">
    <property type="protein sequence ID" value="QBH13622.1"/>
    <property type="molecule type" value="Genomic_DNA"/>
</dbReference>
<dbReference type="PIRSF" id="PIRSF000090">
    <property type="entry name" value="Beta-ETF"/>
    <property type="match status" value="1"/>
</dbReference>
<evidence type="ECO:0000259" key="2">
    <source>
        <dbReference type="SMART" id="SM00893"/>
    </source>
</evidence>
<reference evidence="4 5" key="1">
    <citation type="submission" date="2018-06" db="EMBL/GenBank/DDBJ databases">
        <title>Complete Genome Sequence of Desulfobacter hydrogenophilus (DSM3380).</title>
        <authorList>
            <person name="Marietou A."/>
            <person name="Schreiber L."/>
            <person name="Marshall I."/>
            <person name="Jorgensen B."/>
        </authorList>
    </citation>
    <scope>NUCLEOTIDE SEQUENCE [LARGE SCALE GENOMIC DNA]</scope>
    <source>
        <strain evidence="4 5">DSM 3380</strain>
    </source>
</reference>
<organism evidence="4 5">
    <name type="scientific">Desulfobacter hydrogenophilus</name>
    <dbReference type="NCBI Taxonomy" id="2291"/>
    <lineage>
        <taxon>Bacteria</taxon>
        <taxon>Pseudomonadati</taxon>
        <taxon>Thermodesulfobacteriota</taxon>
        <taxon>Desulfobacteria</taxon>
        <taxon>Desulfobacterales</taxon>
        <taxon>Desulfobacteraceae</taxon>
        <taxon>Desulfobacter</taxon>
    </lineage>
</organism>
<dbReference type="OrthoDB" id="9804960at2"/>
<sequence length="281" mass="30647">MNTHTLDIIVCIKQVPMVSELPWNSKTGTLKRELAQGMMDPASRLALEAGLRLQRAGQSDDRRVRVTALTMGPPMAEEVLHQAVSLGADHGVLLTDRKMAGADTNITSFILGRYIRMFQPDTGLVLCGSQTSDSETAQVGPQLACELDWPAIGWATDIRLTHRTLVVTRLVDDFMETLEMDLPGLVTIDQGALVPRYAGLAGVAQAFASPQIEVVDADRLELDRDFNALKDSPTRILDVFSPAAQKESRVLKGAAKTVVDKLFTDYGKIISSAMGKDLKKE</sequence>
<dbReference type="InterPro" id="IPR033948">
    <property type="entry name" value="ETF_beta_N"/>
</dbReference>
<dbReference type="InterPro" id="IPR012255">
    <property type="entry name" value="ETF_b"/>
</dbReference>
<dbReference type="EMBL" id="QLNI01000031">
    <property type="protein sequence ID" value="RAM01153.1"/>
    <property type="molecule type" value="Genomic_DNA"/>
</dbReference>
<keyword evidence="1" id="KW-0249">Electron transport</keyword>
<dbReference type="InterPro" id="IPR014730">
    <property type="entry name" value="ETF_a/b_N"/>
</dbReference>
<dbReference type="Proteomes" id="UP000248798">
    <property type="component" value="Unassembled WGS sequence"/>
</dbReference>
<name>A0A328FDI1_9BACT</name>
<dbReference type="RefSeq" id="WP_111958182.1">
    <property type="nucleotide sequence ID" value="NZ_CP036313.1"/>
</dbReference>
<evidence type="ECO:0000313" key="5">
    <source>
        <dbReference type="Proteomes" id="UP000248798"/>
    </source>
</evidence>
<dbReference type="GO" id="GO:0009055">
    <property type="term" value="F:electron transfer activity"/>
    <property type="evidence" value="ECO:0007669"/>
    <property type="project" value="InterPro"/>
</dbReference>
<dbReference type="Gene3D" id="3.40.50.620">
    <property type="entry name" value="HUPs"/>
    <property type="match status" value="1"/>
</dbReference>
<dbReference type="Pfam" id="PF01012">
    <property type="entry name" value="ETF"/>
    <property type="match status" value="1"/>
</dbReference>
<evidence type="ECO:0000313" key="6">
    <source>
        <dbReference type="Proteomes" id="UP000293902"/>
    </source>
</evidence>
<gene>
    <name evidence="4" type="ORF">DO021_15185</name>
    <name evidence="3" type="ORF">EYB58_12220</name>
</gene>
<dbReference type="SUPFAM" id="SSF52402">
    <property type="entry name" value="Adenine nucleotide alpha hydrolases-like"/>
    <property type="match status" value="1"/>
</dbReference>
<dbReference type="CDD" id="cd01714">
    <property type="entry name" value="ETF_beta"/>
    <property type="match status" value="1"/>
</dbReference>
<feature type="domain" description="Electron transfer flavoprotein alpha/beta-subunit N-terminal" evidence="2">
    <location>
        <begin position="27"/>
        <end position="224"/>
    </location>
</feature>
<accession>A0A328FDI1</accession>
<reference evidence="3 6" key="2">
    <citation type="submission" date="2019-02" db="EMBL/GenBank/DDBJ databases">
        <title>Complete genome sequence of Desulfobacter hydrogenophilus AcRS1.</title>
        <authorList>
            <person name="Marietou A."/>
            <person name="Lund M.B."/>
            <person name="Marshall I.P.G."/>
            <person name="Schreiber L."/>
            <person name="Jorgensen B."/>
        </authorList>
    </citation>
    <scope>NUCLEOTIDE SEQUENCE [LARGE SCALE GENOMIC DNA]</scope>
    <source>
        <strain evidence="3 6">AcRS1</strain>
    </source>
</reference>